<evidence type="ECO:0000313" key="3">
    <source>
        <dbReference type="Proteomes" id="UP000029964"/>
    </source>
</evidence>
<evidence type="ECO:0000313" key="2">
    <source>
        <dbReference type="EMBL" id="KFH41853.1"/>
    </source>
</evidence>
<dbReference type="HOGENOM" id="CLU_2637493_0_0_1"/>
<organism evidence="2 3">
    <name type="scientific">Hapsidospora chrysogenum (strain ATCC 11550 / CBS 779.69 / DSM 880 / IAM 14645 / JCM 23072 / IMI 49137)</name>
    <name type="common">Acremonium chrysogenum</name>
    <dbReference type="NCBI Taxonomy" id="857340"/>
    <lineage>
        <taxon>Eukaryota</taxon>
        <taxon>Fungi</taxon>
        <taxon>Dikarya</taxon>
        <taxon>Ascomycota</taxon>
        <taxon>Pezizomycotina</taxon>
        <taxon>Sordariomycetes</taxon>
        <taxon>Hypocreomycetidae</taxon>
        <taxon>Hypocreales</taxon>
        <taxon>Bionectriaceae</taxon>
        <taxon>Hapsidospora</taxon>
    </lineage>
</organism>
<dbReference type="EMBL" id="JPKY01000112">
    <property type="protein sequence ID" value="KFH41853.1"/>
    <property type="molecule type" value="Genomic_DNA"/>
</dbReference>
<keyword evidence="3" id="KW-1185">Reference proteome</keyword>
<name>A0A086SXM1_HAPC1</name>
<accession>A0A086SXM1</accession>
<protein>
    <submittedName>
        <fullName evidence="2">Uncharacterized protein</fullName>
    </submittedName>
</protein>
<comment type="caution">
    <text evidence="2">The sequence shown here is derived from an EMBL/GenBank/DDBJ whole genome shotgun (WGS) entry which is preliminary data.</text>
</comment>
<sequence length="77" mass="8254">MAEREDKKTAEARALEGDDVEEKLGRWSTVPGCAGGACAWTLGRWSVDTRAWSLVNGSGMDAAAKRVGGRDSFPKRA</sequence>
<dbReference type="AlphaFoldDB" id="A0A086SXM1"/>
<reference evidence="3" key="1">
    <citation type="journal article" date="2014" name="Genome Announc.">
        <title>Genome sequence and annotation of Acremonium chrysogenum, producer of the beta-lactam antibiotic cephalosporin C.</title>
        <authorList>
            <person name="Terfehr D."/>
            <person name="Dahlmann T.A."/>
            <person name="Specht T."/>
            <person name="Zadra I."/>
            <person name="Kuernsteiner H."/>
            <person name="Kueck U."/>
        </authorList>
    </citation>
    <scope>NUCLEOTIDE SEQUENCE [LARGE SCALE GENOMIC DNA]</scope>
    <source>
        <strain evidence="3">ATCC 11550 / CBS 779.69 / DSM 880 / IAM 14645 / JCM 23072 / IMI 49137</strain>
    </source>
</reference>
<evidence type="ECO:0000256" key="1">
    <source>
        <dbReference type="SAM" id="MobiDB-lite"/>
    </source>
</evidence>
<feature type="compositionally biased region" description="Basic and acidic residues" evidence="1">
    <location>
        <begin position="1"/>
        <end position="16"/>
    </location>
</feature>
<dbReference type="Proteomes" id="UP000029964">
    <property type="component" value="Unassembled WGS sequence"/>
</dbReference>
<proteinExistence type="predicted"/>
<feature type="region of interest" description="Disordered" evidence="1">
    <location>
        <begin position="1"/>
        <end position="21"/>
    </location>
</feature>
<gene>
    <name evidence="2" type="ORF">ACRE_074130</name>
</gene>